<reference evidence="1 2" key="1">
    <citation type="journal article" date="2021" name="Elife">
        <title>Chloroplast acquisition without the gene transfer in kleptoplastic sea slugs, Plakobranchus ocellatus.</title>
        <authorList>
            <person name="Maeda T."/>
            <person name="Takahashi S."/>
            <person name="Yoshida T."/>
            <person name="Shimamura S."/>
            <person name="Takaki Y."/>
            <person name="Nagai Y."/>
            <person name="Toyoda A."/>
            <person name="Suzuki Y."/>
            <person name="Arimoto A."/>
            <person name="Ishii H."/>
            <person name="Satoh N."/>
            <person name="Nishiyama T."/>
            <person name="Hasebe M."/>
            <person name="Maruyama T."/>
            <person name="Minagawa J."/>
            <person name="Obokata J."/>
            <person name="Shigenobu S."/>
        </authorList>
    </citation>
    <scope>NUCLEOTIDE SEQUENCE [LARGE SCALE GENOMIC DNA]</scope>
</reference>
<keyword evidence="2" id="KW-1185">Reference proteome</keyword>
<dbReference type="AlphaFoldDB" id="A0AAV4GB88"/>
<evidence type="ECO:0000313" key="2">
    <source>
        <dbReference type="Proteomes" id="UP000762676"/>
    </source>
</evidence>
<gene>
    <name evidence="1" type="ORF">ElyMa_002375800</name>
</gene>
<comment type="caution">
    <text evidence="1">The sequence shown here is derived from an EMBL/GenBank/DDBJ whole genome shotgun (WGS) entry which is preliminary data.</text>
</comment>
<evidence type="ECO:0000313" key="1">
    <source>
        <dbReference type="EMBL" id="GFR82927.1"/>
    </source>
</evidence>
<name>A0AAV4GB88_9GAST</name>
<sequence>MASVSCLREAACFIMDKPILSDTRNPVKGFEICKACELTTGEGGIIGAQKMLGLWRVYPSSAERRQQSNGYDYEGGARDVHAELM</sequence>
<organism evidence="1 2">
    <name type="scientific">Elysia marginata</name>
    <dbReference type="NCBI Taxonomy" id="1093978"/>
    <lineage>
        <taxon>Eukaryota</taxon>
        <taxon>Metazoa</taxon>
        <taxon>Spiralia</taxon>
        <taxon>Lophotrochozoa</taxon>
        <taxon>Mollusca</taxon>
        <taxon>Gastropoda</taxon>
        <taxon>Heterobranchia</taxon>
        <taxon>Euthyneura</taxon>
        <taxon>Panpulmonata</taxon>
        <taxon>Sacoglossa</taxon>
        <taxon>Placobranchoidea</taxon>
        <taxon>Plakobranchidae</taxon>
        <taxon>Elysia</taxon>
    </lineage>
</organism>
<proteinExistence type="predicted"/>
<protein>
    <submittedName>
        <fullName evidence="1">Uncharacterized protein</fullName>
    </submittedName>
</protein>
<dbReference type="Proteomes" id="UP000762676">
    <property type="component" value="Unassembled WGS sequence"/>
</dbReference>
<accession>A0AAV4GB88</accession>
<dbReference type="EMBL" id="BMAT01004909">
    <property type="protein sequence ID" value="GFR82927.1"/>
    <property type="molecule type" value="Genomic_DNA"/>
</dbReference>